<feature type="chain" id="PRO_5020026954" description="Prolyl endopeptidase-like" evidence="10">
    <location>
        <begin position="30"/>
        <end position="1027"/>
    </location>
</feature>
<dbReference type="Pfam" id="PF02897">
    <property type="entry name" value="Peptidase_S9_N"/>
    <property type="match status" value="1"/>
</dbReference>
<keyword evidence="4" id="KW-0645">Protease</keyword>
<evidence type="ECO:0000259" key="11">
    <source>
        <dbReference type="Pfam" id="PF00326"/>
    </source>
</evidence>
<dbReference type="AlphaFoldDB" id="A0A4D6N761"/>
<dbReference type="Gene3D" id="3.40.50.1820">
    <property type="entry name" value="alpha/beta hydrolase"/>
    <property type="match status" value="2"/>
</dbReference>
<comment type="function">
    <text evidence="9">Serine peptidase whose precise substrate specificity remains unclear. Does not cleave peptides after a arginine or lysine residue. Regulates trans-Golgi network morphology and sorting by regulating the membrane binding of the AP-1 complex. May play a role in the regulation of synaptic vesicle exocytosis.</text>
</comment>
<dbReference type="InterPro" id="IPR023302">
    <property type="entry name" value="Pept_S9A_N"/>
</dbReference>
<evidence type="ECO:0000256" key="1">
    <source>
        <dbReference type="ARBA" id="ARBA00001070"/>
    </source>
</evidence>
<feature type="signal peptide" evidence="10">
    <location>
        <begin position="1"/>
        <end position="29"/>
    </location>
</feature>
<feature type="domain" description="Peptidase S9 prolyl oligopeptidase catalytic" evidence="11">
    <location>
        <begin position="547"/>
        <end position="746"/>
    </location>
</feature>
<evidence type="ECO:0000256" key="5">
    <source>
        <dbReference type="ARBA" id="ARBA00022801"/>
    </source>
</evidence>
<dbReference type="InterPro" id="IPR029058">
    <property type="entry name" value="AB_hydrolase_fold"/>
</dbReference>
<evidence type="ECO:0000256" key="9">
    <source>
        <dbReference type="ARBA" id="ARBA00045448"/>
    </source>
</evidence>
<feature type="domain" description="Peptidase S9 prolyl oligopeptidase catalytic" evidence="11">
    <location>
        <begin position="810"/>
        <end position="1025"/>
    </location>
</feature>
<name>A0A4D6N761_VIGUN</name>
<evidence type="ECO:0000256" key="10">
    <source>
        <dbReference type="SAM" id="SignalP"/>
    </source>
</evidence>
<evidence type="ECO:0000256" key="4">
    <source>
        <dbReference type="ARBA" id="ARBA00022670"/>
    </source>
</evidence>
<dbReference type="EC" id="3.4.21.26" evidence="3"/>
<dbReference type="EMBL" id="CP039353">
    <property type="protein sequence ID" value="QCE08762.1"/>
    <property type="molecule type" value="Genomic_DNA"/>
</dbReference>
<accession>A0A4D6N761</accession>
<dbReference type="SUPFAM" id="SSF53474">
    <property type="entry name" value="alpha/beta-Hydrolases"/>
    <property type="match status" value="2"/>
</dbReference>
<protein>
    <recommendedName>
        <fullName evidence="7">Prolyl endopeptidase-like</fullName>
        <ecNumber evidence="3">3.4.21.26</ecNumber>
    </recommendedName>
    <alternativeName>
        <fullName evidence="8">Prolylendopeptidase-like</fullName>
    </alternativeName>
</protein>
<evidence type="ECO:0000256" key="8">
    <source>
        <dbReference type="ARBA" id="ARBA00042165"/>
    </source>
</evidence>
<dbReference type="SUPFAM" id="SSF50993">
    <property type="entry name" value="Peptidase/esterase 'gauge' domain"/>
    <property type="match status" value="1"/>
</dbReference>
<organism evidence="13 14">
    <name type="scientific">Vigna unguiculata</name>
    <name type="common">Cowpea</name>
    <dbReference type="NCBI Taxonomy" id="3917"/>
    <lineage>
        <taxon>Eukaryota</taxon>
        <taxon>Viridiplantae</taxon>
        <taxon>Streptophyta</taxon>
        <taxon>Embryophyta</taxon>
        <taxon>Tracheophyta</taxon>
        <taxon>Spermatophyta</taxon>
        <taxon>Magnoliopsida</taxon>
        <taxon>eudicotyledons</taxon>
        <taxon>Gunneridae</taxon>
        <taxon>Pentapetalae</taxon>
        <taxon>rosids</taxon>
        <taxon>fabids</taxon>
        <taxon>Fabales</taxon>
        <taxon>Fabaceae</taxon>
        <taxon>Papilionoideae</taxon>
        <taxon>50 kb inversion clade</taxon>
        <taxon>NPAAA clade</taxon>
        <taxon>indigoferoid/millettioid clade</taxon>
        <taxon>Phaseoleae</taxon>
        <taxon>Vigna</taxon>
    </lineage>
</organism>
<evidence type="ECO:0000256" key="7">
    <source>
        <dbReference type="ARBA" id="ARBA00039290"/>
    </source>
</evidence>
<sequence>MVLVNLRLNFGRIFCIPLTVTVLLSSAVPFPPATATAAFSHYRSVAASASPMNPSSLSQSHSPPPPVAKKVEHAMEMFGDVRIDNYYWLRDDSRTNPEMLSYLNQENAYTDSVMSGTKEFEDKLFAEIRGRMKEDDISAPLRKGPYYYYDRTLEGKEYVQHCRRLISDSQKVPSVHDIMPTGPEAPQEHVILDENVKAQSHKYYSIGTFKVSPNNKLVAYAEDTKGDEIYTVYVIDADTRATIGEPLVGVTGYLEWAGNDALVYVTMDEILRPDKAWFHVLGTEQSKDTLLYEEKDDMFSLDLEASESERYLFVASESKNTRFNFYMDVSKPEEGLKVLTPRVEGIDTTVSHRGDHFFIKRRSDQFFNSEVVACAVNDTSSTTVLIPHNESVKIQDIQLFSDHLVAYERENGLQKIIVYHLPTVGEPLRSLESGQAVSFVDPVYSVYPTDSEFSSSILRFSYSSLRTPSSVYDYDMKTGTSVLKKINSVLGGFDSARYVTERKWAPALDGTLIPISIVYRKDAVKLDGSDPLLLYGYGSYEICVDPSFKSARLSLLDRGFVYAIAHIRGGGEMGRQWYENGKLLKKKNTFTDFIASAEYLIEKKFCSKEKLCIEGRSAGGLLIGAVLNMRPDLFRAAVAGVPFVDVVTTMLDPTIPLTTSEWEEWGDPRKEEFYFYMKSYSPVDNVKAQNYPHILVTAGLNDPRVMYSEPAKFVAKLRDMKTDDNILLFKCELGAGHFSKSGRYSQISRLPVLGGFDSARYVTERKWAPALDGTLIPISIVYRKDAVKLDGSDPLLLYGYGSYEICVDPSFKSARLSLLDRGFVYAIAHIRGGGEMGRQWYENGKLLKKKNTFTDFIASAEYLIEKKFCSKEKLCIEGRSAGGLLIGAVLNMRPDLFRAAVAGVPFVDVVTTMLDPTIPLTTSEWEEWGDPRKEEFYFYMKSYSPVDNVKAQNYPHILVTAGLNDPRVMYSEPAKFVAKLRDMKTDDNILLFKCELGAGHFSKSGRFEKLQEDAFTYAFIMKTLNMI</sequence>
<dbReference type="InterPro" id="IPR001375">
    <property type="entry name" value="Peptidase_S9_cat"/>
</dbReference>
<gene>
    <name evidence="13" type="ORF">DEO72_LG9g3792</name>
</gene>
<dbReference type="InterPro" id="IPR002470">
    <property type="entry name" value="Peptidase_S9A"/>
</dbReference>
<evidence type="ECO:0000259" key="12">
    <source>
        <dbReference type="Pfam" id="PF02897"/>
    </source>
</evidence>
<proteinExistence type="inferred from homology"/>
<dbReference type="GO" id="GO:0004252">
    <property type="term" value="F:serine-type endopeptidase activity"/>
    <property type="evidence" value="ECO:0007669"/>
    <property type="project" value="UniProtKB-EC"/>
</dbReference>
<evidence type="ECO:0000256" key="3">
    <source>
        <dbReference type="ARBA" id="ARBA00011897"/>
    </source>
</evidence>
<dbReference type="InterPro" id="IPR051543">
    <property type="entry name" value="Serine_Peptidase_S9A"/>
</dbReference>
<evidence type="ECO:0000256" key="2">
    <source>
        <dbReference type="ARBA" id="ARBA00005228"/>
    </source>
</evidence>
<evidence type="ECO:0000313" key="14">
    <source>
        <dbReference type="Proteomes" id="UP000501690"/>
    </source>
</evidence>
<dbReference type="Gene3D" id="2.130.10.120">
    <property type="entry name" value="Prolyl oligopeptidase, N-terminal domain"/>
    <property type="match status" value="1"/>
</dbReference>
<keyword evidence="6" id="KW-0720">Serine protease</keyword>
<dbReference type="Pfam" id="PF00326">
    <property type="entry name" value="Peptidase_S9"/>
    <property type="match status" value="2"/>
</dbReference>
<comment type="catalytic activity">
    <reaction evidence="1">
        <text>Hydrolysis of Pro-|-Xaa &gt;&gt; Ala-|-Xaa in oligopeptides.</text>
        <dbReference type="EC" id="3.4.21.26"/>
    </reaction>
</comment>
<dbReference type="GO" id="GO:0006508">
    <property type="term" value="P:proteolysis"/>
    <property type="evidence" value="ECO:0007669"/>
    <property type="project" value="UniProtKB-KW"/>
</dbReference>
<dbReference type="PANTHER" id="PTHR11757">
    <property type="entry name" value="PROTEASE FAMILY S9A OLIGOPEPTIDASE"/>
    <property type="match status" value="1"/>
</dbReference>
<reference evidence="13 14" key="1">
    <citation type="submission" date="2019-04" db="EMBL/GenBank/DDBJ databases">
        <title>An improved genome assembly and genetic linkage map for asparagus bean, Vigna unguiculata ssp. sesquipedialis.</title>
        <authorList>
            <person name="Xia Q."/>
            <person name="Zhang R."/>
            <person name="Dong Y."/>
        </authorList>
    </citation>
    <scope>NUCLEOTIDE SEQUENCE [LARGE SCALE GENOMIC DNA]</scope>
    <source>
        <tissue evidence="13">Leaf</tissue>
    </source>
</reference>
<dbReference type="GO" id="GO:0005829">
    <property type="term" value="C:cytosol"/>
    <property type="evidence" value="ECO:0007669"/>
    <property type="project" value="TreeGrafter"/>
</dbReference>
<evidence type="ECO:0000256" key="6">
    <source>
        <dbReference type="ARBA" id="ARBA00022825"/>
    </source>
</evidence>
<dbReference type="PRINTS" id="PR00862">
    <property type="entry name" value="PROLIGOPTASE"/>
</dbReference>
<dbReference type="Proteomes" id="UP000501690">
    <property type="component" value="Linkage Group LG9"/>
</dbReference>
<dbReference type="FunFam" id="3.40.50.1820:FF:000005">
    <property type="entry name" value="Prolyl endopeptidase"/>
    <property type="match status" value="2"/>
</dbReference>
<keyword evidence="14" id="KW-1185">Reference proteome</keyword>
<feature type="domain" description="Peptidase S9A N-terminal" evidence="12">
    <location>
        <begin position="65"/>
        <end position="485"/>
    </location>
</feature>
<comment type="similarity">
    <text evidence="2">Belongs to the peptidase S9A family.</text>
</comment>
<dbReference type="PANTHER" id="PTHR11757:SF19">
    <property type="entry name" value="PROLYL ENDOPEPTIDASE-LIKE"/>
    <property type="match status" value="1"/>
</dbReference>
<keyword evidence="10" id="KW-0732">Signal</keyword>
<evidence type="ECO:0000313" key="13">
    <source>
        <dbReference type="EMBL" id="QCE08762.1"/>
    </source>
</evidence>
<keyword evidence="5" id="KW-0378">Hydrolase</keyword>